<feature type="compositionally biased region" description="Gly residues" evidence="1">
    <location>
        <begin position="334"/>
        <end position="360"/>
    </location>
</feature>
<reference evidence="2 3" key="1">
    <citation type="journal article" date="2014" name="Int. J. Syst. Evol. Microbiol.">
        <title>Complete genome sequence of Corynebacterium casei LMG S-19264T (=DSM 44701T), isolated from a smear-ripened cheese.</title>
        <authorList>
            <consortium name="US DOE Joint Genome Institute (JGI-PGF)"/>
            <person name="Walter F."/>
            <person name="Albersmeier A."/>
            <person name="Kalinowski J."/>
            <person name="Ruckert C."/>
        </authorList>
    </citation>
    <scope>NUCLEOTIDE SEQUENCE [LARGE SCALE GENOMIC DNA]</scope>
    <source>
        <strain evidence="2 3">JCM 4434</strain>
    </source>
</reference>
<feature type="compositionally biased region" description="Low complexity" evidence="1">
    <location>
        <begin position="311"/>
        <end position="332"/>
    </location>
</feature>
<feature type="compositionally biased region" description="Polar residues" evidence="1">
    <location>
        <begin position="250"/>
        <end position="259"/>
    </location>
</feature>
<organism evidence="2 3">
    <name type="scientific">Kitasatospora aureofaciens</name>
    <name type="common">Streptomyces aureofaciens</name>
    <dbReference type="NCBI Taxonomy" id="1894"/>
    <lineage>
        <taxon>Bacteria</taxon>
        <taxon>Bacillati</taxon>
        <taxon>Actinomycetota</taxon>
        <taxon>Actinomycetes</taxon>
        <taxon>Kitasatosporales</taxon>
        <taxon>Streptomycetaceae</taxon>
        <taxon>Kitasatospora</taxon>
    </lineage>
</organism>
<dbReference type="Gene3D" id="1.20.1260.20">
    <property type="entry name" value="PPE superfamily"/>
    <property type="match status" value="1"/>
</dbReference>
<dbReference type="EMBL" id="BMUB01000008">
    <property type="protein sequence ID" value="GGU83852.1"/>
    <property type="molecule type" value="Genomic_DNA"/>
</dbReference>
<accession>A0A8H9HT16</accession>
<feature type="compositionally biased region" description="Basic and acidic residues" evidence="1">
    <location>
        <begin position="509"/>
        <end position="522"/>
    </location>
</feature>
<dbReference type="Proteomes" id="UP000610124">
    <property type="component" value="Unassembled WGS sequence"/>
</dbReference>
<evidence type="ECO:0008006" key="4">
    <source>
        <dbReference type="Google" id="ProtNLM"/>
    </source>
</evidence>
<protein>
    <recommendedName>
        <fullName evidence="4">PPE family domain-containing protein</fullName>
    </recommendedName>
</protein>
<feature type="compositionally biased region" description="Low complexity" evidence="1">
    <location>
        <begin position="361"/>
        <end position="373"/>
    </location>
</feature>
<feature type="region of interest" description="Disordered" evidence="1">
    <location>
        <begin position="455"/>
        <end position="542"/>
    </location>
</feature>
<proteinExistence type="predicted"/>
<sequence>MVQHTNPTVVLSRGNQLGQAGRVLKELSDALKAHLGNIVWEGQAAENFKTWAGNLQQSAELLGKYSTGAGDAMHLAGETLSTVKSGMPPVPSDALNWVNTRKTQKPDPVVLNRLKLTTLNPDGSGPSTAQIDAAMRQSVGDAWVTETQAMAGSRELYTAHQDAIHQMEKLGQAYIAATTTLNGLGDNVVLPGTPDASKDKGDASDYSNSGPSGGYGGSVRTPRATGGGTTGSYGASVGHYDGASMRPRDPSTSWQDPSNPTHPGPVPPYDHGQLPPPPHDPGTPTPPSHPSDPVTRPGTGLDSLPTLPDQTTPVGPGSGPVLPSGPSGTPAYPGGPGGPGSLPGLPGGGPIGGFPGGTSGGSVPTKGIGSIPGKSGGSAPLRTGPFSGGTVPGKAGTPGLPSGTVFGREGAASGGRVGGSSMGSGMGMHPGMGGGHGVGGGGVGGSRGRGLTSTAGGTVGGRKGPAAGGEFTPGGTGLRNRAAAAGAAEGGSRSGQNGMMAPGAGGHGGKKDRDRRNRADYLHEDEETWTSGTPHSNPDVVE</sequence>
<evidence type="ECO:0000256" key="1">
    <source>
        <dbReference type="SAM" id="MobiDB-lite"/>
    </source>
</evidence>
<dbReference type="AlphaFoldDB" id="A0A8H9HT16"/>
<feature type="region of interest" description="Disordered" evidence="1">
    <location>
        <begin position="191"/>
        <end position="400"/>
    </location>
</feature>
<gene>
    <name evidence="2" type="ORF">GCM10010502_39980</name>
</gene>
<feature type="compositionally biased region" description="Low complexity" evidence="1">
    <location>
        <begin position="478"/>
        <end position="487"/>
    </location>
</feature>
<feature type="compositionally biased region" description="Gly residues" evidence="1">
    <location>
        <begin position="457"/>
        <end position="477"/>
    </location>
</feature>
<dbReference type="InterPro" id="IPR038332">
    <property type="entry name" value="PPE_sf"/>
</dbReference>
<name>A0A8H9HT16_KITAU</name>
<comment type="caution">
    <text evidence="2">The sequence shown here is derived from an EMBL/GenBank/DDBJ whole genome shotgun (WGS) entry which is preliminary data.</text>
</comment>
<feature type="compositionally biased region" description="Pro residues" evidence="1">
    <location>
        <begin position="260"/>
        <end position="290"/>
    </location>
</feature>
<evidence type="ECO:0000313" key="2">
    <source>
        <dbReference type="EMBL" id="GGU83852.1"/>
    </source>
</evidence>
<evidence type="ECO:0000313" key="3">
    <source>
        <dbReference type="Proteomes" id="UP000610124"/>
    </source>
</evidence>